<evidence type="ECO:0000313" key="2">
    <source>
        <dbReference type="EMBL" id="RZS86850.1"/>
    </source>
</evidence>
<feature type="compositionally biased region" description="Low complexity" evidence="1">
    <location>
        <begin position="13"/>
        <end position="28"/>
    </location>
</feature>
<accession>A0A4Q7NQI6</accession>
<sequence>MGCGMLRPMTDATSPGTTPTGSTSSPGLPAARRAALLDAATTGYLDALVGRPVPTAPLRRVLLLDLSAVGPGWLPDLVAGAGRVDVAYAAGPLLGHPSVRGWARRHGVRLLPGDPAEGLLAAAWREHAAHPQVELLICSLDEAFTLLPDAYVLLAPRGERPAPGLLAGASAVAGVPDGPRLALVRPA</sequence>
<dbReference type="EMBL" id="SGXD01000003">
    <property type="protein sequence ID" value="RZS86850.1"/>
    <property type="molecule type" value="Genomic_DNA"/>
</dbReference>
<gene>
    <name evidence="2" type="ORF">EV189_2266</name>
</gene>
<proteinExistence type="predicted"/>
<organism evidence="2 3">
    <name type="scientific">Motilibacter rhizosphaerae</name>
    <dbReference type="NCBI Taxonomy" id="598652"/>
    <lineage>
        <taxon>Bacteria</taxon>
        <taxon>Bacillati</taxon>
        <taxon>Actinomycetota</taxon>
        <taxon>Actinomycetes</taxon>
        <taxon>Motilibacterales</taxon>
        <taxon>Motilibacteraceae</taxon>
        <taxon>Motilibacter</taxon>
    </lineage>
</organism>
<dbReference type="AlphaFoldDB" id="A0A4Q7NQI6"/>
<protein>
    <submittedName>
        <fullName evidence="2">Uncharacterized protein</fullName>
    </submittedName>
</protein>
<comment type="caution">
    <text evidence="2">The sequence shown here is derived from an EMBL/GenBank/DDBJ whole genome shotgun (WGS) entry which is preliminary data.</text>
</comment>
<dbReference type="Proteomes" id="UP000293638">
    <property type="component" value="Unassembled WGS sequence"/>
</dbReference>
<reference evidence="2 3" key="1">
    <citation type="submission" date="2019-02" db="EMBL/GenBank/DDBJ databases">
        <title>Genomic Encyclopedia of Type Strains, Phase IV (KMG-IV): sequencing the most valuable type-strain genomes for metagenomic binning, comparative biology and taxonomic classification.</title>
        <authorList>
            <person name="Goeker M."/>
        </authorList>
    </citation>
    <scope>NUCLEOTIDE SEQUENCE [LARGE SCALE GENOMIC DNA]</scope>
    <source>
        <strain evidence="2 3">DSM 45622</strain>
    </source>
</reference>
<keyword evidence="3" id="KW-1185">Reference proteome</keyword>
<feature type="region of interest" description="Disordered" evidence="1">
    <location>
        <begin position="1"/>
        <end position="28"/>
    </location>
</feature>
<name>A0A4Q7NQI6_9ACTN</name>
<evidence type="ECO:0000313" key="3">
    <source>
        <dbReference type="Proteomes" id="UP000293638"/>
    </source>
</evidence>
<evidence type="ECO:0000256" key="1">
    <source>
        <dbReference type="SAM" id="MobiDB-lite"/>
    </source>
</evidence>